<evidence type="ECO:0008006" key="4">
    <source>
        <dbReference type="Google" id="ProtNLM"/>
    </source>
</evidence>
<dbReference type="SUPFAM" id="SSF52172">
    <property type="entry name" value="CheY-like"/>
    <property type="match status" value="1"/>
</dbReference>
<reference evidence="3" key="1">
    <citation type="submission" date="2018-06" db="EMBL/GenBank/DDBJ databases">
        <authorList>
            <person name="Zhirakovskaya E."/>
        </authorList>
    </citation>
    <scope>NUCLEOTIDE SEQUENCE</scope>
</reference>
<dbReference type="InterPro" id="IPR011006">
    <property type="entry name" value="CheY-like_superfamily"/>
</dbReference>
<dbReference type="Pfam" id="PF08668">
    <property type="entry name" value="HDOD"/>
    <property type="match status" value="1"/>
</dbReference>
<sequence length="409" mass="45343">MDKNIKNHILFVDDERDVLDGLKRMLRDMRKEWEMSFAESGEDALEFLANTPCDVVVSDMRMPGMDGPQLLSEVLKRHPNIVRIVLSGHSDKEMILKSVGAAHQYLAKPCDAETLKAVVEQACALRDLLADDSLQGVVSQLASLPSLPTLYFELIEELKSPDSSMNRIGKIISKDVSMSAKILQLVNSAFFGMPQHVSSTSQAANLLGLDIIKTLVLSTHIFLHYKGSSKTEFPISALWDHSALTAICAKEIYKTVSHDTKAIDEAFMAGMLHDVGLLIIGTNLNEKYEQALSLLQNEEITSYDAERKAFGSSHAEVGGYLLGLWGLPQRIVEAVFFHHNPSKSSDKKFTPLTAVHIASAIEADVRQSEALTISCPVNERYLEQIGMLDHLPKWVEVCQKVLGRQEENG</sequence>
<dbReference type="SUPFAM" id="SSF109604">
    <property type="entry name" value="HD-domain/PDEase-like"/>
    <property type="match status" value="1"/>
</dbReference>
<dbReference type="InterPro" id="IPR052340">
    <property type="entry name" value="RNase_Y/CdgJ"/>
</dbReference>
<feature type="domain" description="Response regulatory" evidence="1">
    <location>
        <begin position="8"/>
        <end position="123"/>
    </location>
</feature>
<dbReference type="AlphaFoldDB" id="A0A3B1BE58"/>
<dbReference type="SMART" id="SM00448">
    <property type="entry name" value="REC"/>
    <property type="match status" value="1"/>
</dbReference>
<dbReference type="InterPro" id="IPR001789">
    <property type="entry name" value="Sig_transdc_resp-reg_receiver"/>
</dbReference>
<dbReference type="GO" id="GO:0000160">
    <property type="term" value="P:phosphorelay signal transduction system"/>
    <property type="evidence" value="ECO:0007669"/>
    <property type="project" value="InterPro"/>
</dbReference>
<organism evidence="3">
    <name type="scientific">hydrothermal vent metagenome</name>
    <dbReference type="NCBI Taxonomy" id="652676"/>
    <lineage>
        <taxon>unclassified sequences</taxon>
        <taxon>metagenomes</taxon>
        <taxon>ecological metagenomes</taxon>
    </lineage>
</organism>
<evidence type="ECO:0000259" key="2">
    <source>
        <dbReference type="PROSITE" id="PS51833"/>
    </source>
</evidence>
<gene>
    <name evidence="3" type="ORF">MNBD_NITROSPINAE01-1578</name>
</gene>
<dbReference type="PANTHER" id="PTHR33525:SF6">
    <property type="entry name" value="HDOD DOMAIN-CONTAINING PROTEIN"/>
    <property type="match status" value="1"/>
</dbReference>
<dbReference type="CDD" id="cd17569">
    <property type="entry name" value="REC_HupR-like"/>
    <property type="match status" value="1"/>
</dbReference>
<feature type="domain" description="HDOD" evidence="2">
    <location>
        <begin position="144"/>
        <end position="341"/>
    </location>
</feature>
<dbReference type="PROSITE" id="PS50110">
    <property type="entry name" value="RESPONSE_REGULATORY"/>
    <property type="match status" value="1"/>
</dbReference>
<proteinExistence type="predicted"/>
<dbReference type="PANTHER" id="PTHR33525">
    <property type="match status" value="1"/>
</dbReference>
<name>A0A3B1BE58_9ZZZZ</name>
<evidence type="ECO:0000313" key="3">
    <source>
        <dbReference type="EMBL" id="VAX16399.1"/>
    </source>
</evidence>
<dbReference type="EMBL" id="UOGC01000027">
    <property type="protein sequence ID" value="VAX16399.1"/>
    <property type="molecule type" value="Genomic_DNA"/>
</dbReference>
<accession>A0A3B1BE58</accession>
<dbReference type="PROSITE" id="PS51833">
    <property type="entry name" value="HDOD"/>
    <property type="match status" value="1"/>
</dbReference>
<dbReference type="PIRSF" id="PIRSF036883">
    <property type="entry name" value="RR_HD-GYP_mod"/>
    <property type="match status" value="1"/>
</dbReference>
<evidence type="ECO:0000259" key="1">
    <source>
        <dbReference type="PROSITE" id="PS50110"/>
    </source>
</evidence>
<dbReference type="InterPro" id="IPR013976">
    <property type="entry name" value="HDOD"/>
</dbReference>
<dbReference type="InterPro" id="IPR014626">
    <property type="entry name" value="Sig_transdc_resp-reg_put"/>
</dbReference>
<protein>
    <recommendedName>
        <fullName evidence="4">Response regulator</fullName>
    </recommendedName>
</protein>
<dbReference type="Gene3D" id="3.40.50.2300">
    <property type="match status" value="1"/>
</dbReference>
<dbReference type="Gene3D" id="1.10.3210.10">
    <property type="entry name" value="Hypothetical protein af1432"/>
    <property type="match status" value="1"/>
</dbReference>
<dbReference type="Pfam" id="PF00072">
    <property type="entry name" value="Response_reg"/>
    <property type="match status" value="1"/>
</dbReference>